<reference evidence="2" key="1">
    <citation type="submission" date="2020-11" db="EMBL/GenBank/DDBJ databases">
        <title>Sequencing the genomes of 1000 actinobacteria strains.</title>
        <authorList>
            <person name="Klenk H.-P."/>
        </authorList>
    </citation>
    <scope>NUCLEOTIDE SEQUENCE</scope>
    <source>
        <strain evidence="2">DSM 43175</strain>
    </source>
</reference>
<keyword evidence="3" id="KW-1185">Reference proteome</keyword>
<evidence type="ECO:0000256" key="1">
    <source>
        <dbReference type="SAM" id="MobiDB-lite"/>
    </source>
</evidence>
<name>A0A931GH35_9ACTN</name>
<feature type="region of interest" description="Disordered" evidence="1">
    <location>
        <begin position="1"/>
        <end position="32"/>
    </location>
</feature>
<organism evidence="2 3">
    <name type="scientific">Actinomadura viridis</name>
    <dbReference type="NCBI Taxonomy" id="58110"/>
    <lineage>
        <taxon>Bacteria</taxon>
        <taxon>Bacillati</taxon>
        <taxon>Actinomycetota</taxon>
        <taxon>Actinomycetes</taxon>
        <taxon>Streptosporangiales</taxon>
        <taxon>Thermomonosporaceae</taxon>
        <taxon>Actinomadura</taxon>
    </lineage>
</organism>
<dbReference type="AlphaFoldDB" id="A0A931GH35"/>
<feature type="compositionally biased region" description="Basic residues" evidence="1">
    <location>
        <begin position="1"/>
        <end position="12"/>
    </location>
</feature>
<protein>
    <submittedName>
        <fullName evidence="2">Uncharacterized protein</fullName>
    </submittedName>
</protein>
<dbReference type="EMBL" id="JADOUA010000001">
    <property type="protein sequence ID" value="MBG6086990.1"/>
    <property type="molecule type" value="Genomic_DNA"/>
</dbReference>
<dbReference type="Proteomes" id="UP000614047">
    <property type="component" value="Unassembled WGS sequence"/>
</dbReference>
<evidence type="ECO:0000313" key="2">
    <source>
        <dbReference type="EMBL" id="MBG6086990.1"/>
    </source>
</evidence>
<sequence>MTTLRPRPRRRPGSAFSSRPVPLGRPASSWASPAVPPVTLRWDDLRALHIARCERCADSYASAFAGEAEEWAQGHRCDAELAALLDLVTSGRAA</sequence>
<dbReference type="RefSeq" id="WP_197009917.1">
    <property type="nucleotide sequence ID" value="NZ_BAABES010000007.1"/>
</dbReference>
<gene>
    <name evidence="2" type="ORF">IW256_001103</name>
</gene>
<accession>A0A931GH35</accession>
<evidence type="ECO:0000313" key="3">
    <source>
        <dbReference type="Proteomes" id="UP000614047"/>
    </source>
</evidence>
<comment type="caution">
    <text evidence="2">The sequence shown here is derived from an EMBL/GenBank/DDBJ whole genome shotgun (WGS) entry which is preliminary data.</text>
</comment>
<proteinExistence type="predicted"/>